<evidence type="ECO:0000313" key="10">
    <source>
        <dbReference type="EMBL" id="AND75308.1"/>
    </source>
</evidence>
<organism evidence="10 11">
    <name type="scientific">Acinetobacter phage vB_AbaM_ME3</name>
    <dbReference type="NCBI Taxonomy" id="1837876"/>
    <lineage>
        <taxon>Viruses</taxon>
        <taxon>Duplodnaviria</taxon>
        <taxon>Heunggongvirae</taxon>
        <taxon>Uroviricota</taxon>
        <taxon>Caudoviricetes</taxon>
        <taxon>Metrivirus</taxon>
        <taxon>Metrivirus ME3</taxon>
    </lineage>
</organism>
<gene>
    <name evidence="10" type="ORF">ME3_147</name>
</gene>
<keyword evidence="2" id="KW-0813">Transport</keyword>
<dbReference type="InterPro" id="IPR003280">
    <property type="entry name" value="2pore_dom_K_chnl"/>
</dbReference>
<feature type="transmembrane region" description="Helical" evidence="8">
    <location>
        <begin position="65"/>
        <end position="91"/>
    </location>
</feature>
<evidence type="ECO:0000256" key="7">
    <source>
        <dbReference type="ARBA" id="ARBA00023303"/>
    </source>
</evidence>
<dbReference type="Gene3D" id="1.10.287.70">
    <property type="match status" value="1"/>
</dbReference>
<feature type="transmembrane region" description="Helical" evidence="8">
    <location>
        <begin position="12"/>
        <end position="32"/>
    </location>
</feature>
<protein>
    <submittedName>
        <fullName evidence="10">Ion transport integral membrane protein</fullName>
    </submittedName>
</protein>
<dbReference type="GO" id="GO:0030322">
    <property type="term" value="P:stabilization of membrane potential"/>
    <property type="evidence" value="ECO:0007669"/>
    <property type="project" value="TreeGrafter"/>
</dbReference>
<dbReference type="Proteomes" id="UP000225947">
    <property type="component" value="Segment"/>
</dbReference>
<feature type="domain" description="Potassium channel" evidence="9">
    <location>
        <begin position="20"/>
        <end position="79"/>
    </location>
</feature>
<reference evidence="11" key="1">
    <citation type="submission" date="2016-03" db="EMBL/GenBank/DDBJ databases">
        <title>Characterization of Acinetobacter baumannii phage vB_AbaM_ME3.</title>
        <authorList>
            <person name="Buttimer C.T.H."/>
            <person name="Elbreki M."/>
            <person name="Coffey A."/>
        </authorList>
    </citation>
    <scope>NUCLEOTIDE SEQUENCE [LARGE SCALE GENOMIC DNA]</scope>
</reference>
<evidence type="ECO:0000313" key="11">
    <source>
        <dbReference type="Proteomes" id="UP000225947"/>
    </source>
</evidence>
<evidence type="ECO:0000256" key="5">
    <source>
        <dbReference type="ARBA" id="ARBA00023065"/>
    </source>
</evidence>
<evidence type="ECO:0000256" key="3">
    <source>
        <dbReference type="ARBA" id="ARBA00022692"/>
    </source>
</evidence>
<evidence type="ECO:0000256" key="8">
    <source>
        <dbReference type="SAM" id="Phobius"/>
    </source>
</evidence>
<name>A0A172Q0B9_9CAUD</name>
<dbReference type="InterPro" id="IPR013099">
    <property type="entry name" value="K_chnl_dom"/>
</dbReference>
<dbReference type="OrthoDB" id="38382at10239"/>
<keyword evidence="3 8" id="KW-0812">Transmembrane</keyword>
<dbReference type="GO" id="GO:0015271">
    <property type="term" value="F:outward rectifier potassium channel activity"/>
    <property type="evidence" value="ECO:0007669"/>
    <property type="project" value="TreeGrafter"/>
</dbReference>
<accession>A0A172Q0B9</accession>
<dbReference type="PANTHER" id="PTHR11003">
    <property type="entry name" value="POTASSIUM CHANNEL, SUBFAMILY K"/>
    <property type="match status" value="1"/>
</dbReference>
<evidence type="ECO:0000256" key="2">
    <source>
        <dbReference type="ARBA" id="ARBA00022448"/>
    </source>
</evidence>
<keyword evidence="4 8" id="KW-1133">Transmembrane helix</keyword>
<keyword evidence="5" id="KW-0406">Ion transport</keyword>
<evidence type="ECO:0000256" key="6">
    <source>
        <dbReference type="ARBA" id="ARBA00023136"/>
    </source>
</evidence>
<evidence type="ECO:0000259" key="9">
    <source>
        <dbReference type="Pfam" id="PF07885"/>
    </source>
</evidence>
<keyword evidence="6 8" id="KW-0472">Membrane</keyword>
<sequence>MAYFLLIANNIRYVFLAYLLSLVIASLLFSLLEGVSYLDSLYWACVTSLTIGYGDYSPHTIAGKILAIVCGHFWIFFIIPSVISHILAALIKNRNEFTHEEQEDIKESLSQIKCHLLKNQDDLK</sequence>
<dbReference type="Pfam" id="PF07885">
    <property type="entry name" value="Ion_trans_2"/>
    <property type="match status" value="1"/>
</dbReference>
<keyword evidence="7" id="KW-0407">Ion channel</keyword>
<dbReference type="SMR" id="A0A172Q0B9"/>
<dbReference type="SUPFAM" id="SSF81324">
    <property type="entry name" value="Voltage-gated potassium channels"/>
    <property type="match status" value="1"/>
</dbReference>
<comment type="subcellular location">
    <subcellularLocation>
        <location evidence="1">Membrane</location>
        <topology evidence="1">Multi-pass membrane protein</topology>
    </subcellularLocation>
</comment>
<evidence type="ECO:0000256" key="4">
    <source>
        <dbReference type="ARBA" id="ARBA00022989"/>
    </source>
</evidence>
<dbReference type="GO" id="GO:0005886">
    <property type="term" value="C:plasma membrane"/>
    <property type="evidence" value="ECO:0007669"/>
    <property type="project" value="TreeGrafter"/>
</dbReference>
<dbReference type="GO" id="GO:0022841">
    <property type="term" value="F:potassium ion leak channel activity"/>
    <property type="evidence" value="ECO:0007669"/>
    <property type="project" value="TreeGrafter"/>
</dbReference>
<evidence type="ECO:0000256" key="1">
    <source>
        <dbReference type="ARBA" id="ARBA00004141"/>
    </source>
</evidence>
<proteinExistence type="predicted"/>
<keyword evidence="11" id="KW-1185">Reference proteome</keyword>
<dbReference type="PANTHER" id="PTHR11003:SF291">
    <property type="entry name" value="IP11374P"/>
    <property type="match status" value="1"/>
</dbReference>
<dbReference type="EMBL" id="KU935715">
    <property type="protein sequence ID" value="AND75308.1"/>
    <property type="molecule type" value="Genomic_DNA"/>
</dbReference>